<dbReference type="InterPro" id="IPR011990">
    <property type="entry name" value="TPR-like_helical_dom_sf"/>
</dbReference>
<keyword evidence="6 7" id="KW-0472">Membrane</keyword>
<evidence type="ECO:0000256" key="5">
    <source>
        <dbReference type="ARBA" id="ARBA00022989"/>
    </source>
</evidence>
<keyword evidence="9" id="KW-0645">Protease</keyword>
<dbReference type="InterPro" id="IPR050925">
    <property type="entry name" value="Rhomboid_protease_S54"/>
</dbReference>
<dbReference type="Pfam" id="PF01694">
    <property type="entry name" value="Rhomboid"/>
    <property type="match status" value="1"/>
</dbReference>
<gene>
    <name evidence="9" type="ORF">HKN21_12395</name>
</gene>
<proteinExistence type="inferred from homology"/>
<feature type="transmembrane region" description="Helical" evidence="7">
    <location>
        <begin position="60"/>
        <end position="81"/>
    </location>
</feature>
<comment type="similarity">
    <text evidence="2">Belongs to the peptidase S54 family.</text>
</comment>
<organism evidence="9 10">
    <name type="scientific">Eiseniibacteriota bacterium</name>
    <dbReference type="NCBI Taxonomy" id="2212470"/>
    <lineage>
        <taxon>Bacteria</taxon>
        <taxon>Candidatus Eiseniibacteriota</taxon>
    </lineage>
</organism>
<dbReference type="InterPro" id="IPR022764">
    <property type="entry name" value="Peptidase_S54_rhomboid_dom"/>
</dbReference>
<feature type="transmembrane region" description="Helical" evidence="7">
    <location>
        <begin position="202"/>
        <end position="221"/>
    </location>
</feature>
<name>A0A7Y2H3B3_UNCEI</name>
<evidence type="ECO:0000313" key="10">
    <source>
        <dbReference type="Proteomes" id="UP000547674"/>
    </source>
</evidence>
<dbReference type="SUPFAM" id="SSF48452">
    <property type="entry name" value="TPR-like"/>
    <property type="match status" value="1"/>
</dbReference>
<dbReference type="Gene3D" id="1.25.40.10">
    <property type="entry name" value="Tetratricopeptide repeat domain"/>
    <property type="match status" value="1"/>
</dbReference>
<evidence type="ECO:0000256" key="4">
    <source>
        <dbReference type="ARBA" id="ARBA00022801"/>
    </source>
</evidence>
<dbReference type="PANTHER" id="PTHR43731:SF14">
    <property type="entry name" value="PRESENILIN-ASSOCIATED RHOMBOID-LIKE PROTEIN, MITOCHONDRIAL"/>
    <property type="match status" value="1"/>
</dbReference>
<dbReference type="PANTHER" id="PTHR43731">
    <property type="entry name" value="RHOMBOID PROTEASE"/>
    <property type="match status" value="1"/>
</dbReference>
<accession>A0A7Y2H3B3</accession>
<feature type="transmembrane region" description="Helical" evidence="7">
    <location>
        <begin position="21"/>
        <end position="40"/>
    </location>
</feature>
<evidence type="ECO:0000256" key="1">
    <source>
        <dbReference type="ARBA" id="ARBA00004141"/>
    </source>
</evidence>
<evidence type="ECO:0000313" key="9">
    <source>
        <dbReference type="EMBL" id="NNF07553.1"/>
    </source>
</evidence>
<keyword evidence="3 7" id="KW-0812">Transmembrane</keyword>
<feature type="domain" description="Peptidase S54 rhomboid" evidence="8">
    <location>
        <begin position="58"/>
        <end position="217"/>
    </location>
</feature>
<dbReference type="GO" id="GO:0004252">
    <property type="term" value="F:serine-type endopeptidase activity"/>
    <property type="evidence" value="ECO:0007669"/>
    <property type="project" value="InterPro"/>
</dbReference>
<protein>
    <submittedName>
        <fullName evidence="9">Rhomboid family intramembrane serine protease</fullName>
    </submittedName>
</protein>
<comment type="caution">
    <text evidence="9">The sequence shown here is derived from an EMBL/GenBank/DDBJ whole genome shotgun (WGS) entry which is preliminary data.</text>
</comment>
<evidence type="ECO:0000256" key="7">
    <source>
        <dbReference type="SAM" id="Phobius"/>
    </source>
</evidence>
<feature type="transmembrane region" description="Helical" evidence="7">
    <location>
        <begin position="166"/>
        <end position="190"/>
    </location>
</feature>
<dbReference type="GO" id="GO:0006508">
    <property type="term" value="P:proteolysis"/>
    <property type="evidence" value="ECO:0007669"/>
    <property type="project" value="UniProtKB-KW"/>
</dbReference>
<dbReference type="GO" id="GO:0016020">
    <property type="term" value="C:membrane"/>
    <property type="evidence" value="ECO:0007669"/>
    <property type="project" value="UniProtKB-SubCell"/>
</dbReference>
<reference evidence="9 10" key="1">
    <citation type="submission" date="2020-03" db="EMBL/GenBank/DDBJ databases">
        <title>Metabolic flexibility allows generalist bacteria to become dominant in a frequently disturbed ecosystem.</title>
        <authorList>
            <person name="Chen Y.-J."/>
            <person name="Leung P.M."/>
            <person name="Bay S.K."/>
            <person name="Hugenholtz P."/>
            <person name="Kessler A.J."/>
            <person name="Shelley G."/>
            <person name="Waite D.W."/>
            <person name="Cook P.L."/>
            <person name="Greening C."/>
        </authorList>
    </citation>
    <scope>NUCLEOTIDE SEQUENCE [LARGE SCALE GENOMIC DNA]</scope>
    <source>
        <strain evidence="9">SS_bin_28</strain>
    </source>
</reference>
<dbReference type="InterPro" id="IPR035952">
    <property type="entry name" value="Rhomboid-like_sf"/>
</dbReference>
<dbReference type="SUPFAM" id="SSF144091">
    <property type="entry name" value="Rhomboid-like"/>
    <property type="match status" value="1"/>
</dbReference>
<dbReference type="AlphaFoldDB" id="A0A7Y2H3B3"/>
<evidence type="ECO:0000256" key="3">
    <source>
        <dbReference type="ARBA" id="ARBA00022692"/>
    </source>
</evidence>
<dbReference type="Gene3D" id="1.20.1540.10">
    <property type="entry name" value="Rhomboid-like"/>
    <property type="match status" value="1"/>
</dbReference>
<dbReference type="Proteomes" id="UP000547674">
    <property type="component" value="Unassembled WGS sequence"/>
</dbReference>
<evidence type="ECO:0000256" key="6">
    <source>
        <dbReference type="ARBA" id="ARBA00023136"/>
    </source>
</evidence>
<evidence type="ECO:0000256" key="2">
    <source>
        <dbReference type="ARBA" id="ARBA00009045"/>
    </source>
</evidence>
<comment type="subcellular location">
    <subcellularLocation>
        <location evidence="1">Membrane</location>
        <topology evidence="1">Multi-pass membrane protein</topology>
    </subcellularLocation>
</comment>
<feature type="transmembrane region" description="Helical" evidence="7">
    <location>
        <begin position="124"/>
        <end position="145"/>
    </location>
</feature>
<dbReference type="EMBL" id="JABDJR010000497">
    <property type="protein sequence ID" value="NNF07553.1"/>
    <property type="molecule type" value="Genomic_DNA"/>
</dbReference>
<feature type="transmembrane region" description="Helical" evidence="7">
    <location>
        <begin position="93"/>
        <end position="118"/>
    </location>
</feature>
<keyword evidence="5 7" id="KW-1133">Transmembrane helix</keyword>
<keyword evidence="4" id="KW-0378">Hydrolase</keyword>
<sequence>MFYHFFYFPLGTEDQNRSRPWVTWGLLAAMVGVHLYLRFVSPESVPSWVLRTDAPYLSQALTACFVHGNWFHLITNLLFLWTFGPALEDRVGALAFLGFYLAGGLVAMGCQVEAIQFFRPEAPPIGVLGASGSVAAVLGLFWVRCSFLRIRVGHATMALIQGVTKAGITPIPGWLLCLGWVLTQVIYTLITESHGSGGTAYWAHLGGLVFGLLLGFVTPLYRQGRREKVLWRARRFLVQGKFHRSLDQTESYCHRYGLDGDALRIQARSLQLLGMAGEAESAYAKAFEVSMREGDWDEALAIEQECSRMKPPPAVDVRLLFALAEELEAEGEVMDALRLFERAGNTPGMLMVSVKAFERAGDLACFSLGDLDRAASLYLEAATQLETADEPVVSSDERIRTLRRRSVECRRRLEKATTNMLPAT</sequence>
<evidence type="ECO:0000259" key="8">
    <source>
        <dbReference type="Pfam" id="PF01694"/>
    </source>
</evidence>